<feature type="chain" id="PRO_5020829817" evidence="1">
    <location>
        <begin position="25"/>
        <end position="283"/>
    </location>
</feature>
<dbReference type="InterPro" id="IPR022298">
    <property type="entry name" value="Conjug_transposon_TraN"/>
</dbReference>
<dbReference type="OrthoDB" id="1038500at2"/>
<gene>
    <name evidence="2" type="primary">traN</name>
    <name evidence="2" type="ORF">ESB13_09430</name>
</gene>
<dbReference type="Pfam" id="PF13595">
    <property type="entry name" value="DUF4138"/>
    <property type="match status" value="1"/>
</dbReference>
<name>A0A4Q1DE68_9BACT</name>
<feature type="signal peptide" evidence="1">
    <location>
        <begin position="1"/>
        <end position="24"/>
    </location>
</feature>
<reference evidence="2 3" key="1">
    <citation type="submission" date="2019-01" db="EMBL/GenBank/DDBJ databases">
        <title>Filimonas sp. strain TTM-71.</title>
        <authorList>
            <person name="Chen W.-M."/>
        </authorList>
    </citation>
    <scope>NUCLEOTIDE SEQUENCE [LARGE SCALE GENOMIC DNA]</scope>
    <source>
        <strain evidence="2 3">TTM-71</strain>
    </source>
</reference>
<keyword evidence="3" id="KW-1185">Reference proteome</keyword>
<evidence type="ECO:0000256" key="1">
    <source>
        <dbReference type="SAM" id="SignalP"/>
    </source>
</evidence>
<sequence length="283" mass="31837">MKQKTVILSILVLIFSILSATSFAQSFDNQPVYHEISELPIWVTFNKTTNLVFPFGIKSVDRGSGSLLAQKAKGADNVLQIKAATKEMEETNLSVITSDGKLYYFKVIYTESPFLRSYSFSSEAAAVTEKRIKLDGSPVDEWTLQLEASKSKQAKNFIRKKVSNNGISLTLKSIYVSNGLLWFTLEEKNNTLLSFQPKLIRFFLKDNKQAKRTTQQETELKPLYLDSSLGLSGHQSKIISIGLPQFSVPDDQHLVIQIGEEKGGRMLFLDIKHKVVLKARLLP</sequence>
<accession>A0A4Q1DE68</accession>
<proteinExistence type="predicted"/>
<keyword evidence="1" id="KW-0732">Signal</keyword>
<evidence type="ECO:0000313" key="2">
    <source>
        <dbReference type="EMBL" id="RXK86983.1"/>
    </source>
</evidence>
<dbReference type="RefSeq" id="WP_129002732.1">
    <property type="nucleotide sequence ID" value="NZ_SDHZ01000001.1"/>
</dbReference>
<dbReference type="NCBIfam" id="TIGR03780">
    <property type="entry name" value="Bac_Flav_CT_N"/>
    <property type="match status" value="1"/>
</dbReference>
<dbReference type="AlphaFoldDB" id="A0A4Q1DE68"/>
<evidence type="ECO:0000313" key="3">
    <source>
        <dbReference type="Proteomes" id="UP000290545"/>
    </source>
</evidence>
<dbReference type="EMBL" id="SDHZ01000001">
    <property type="protein sequence ID" value="RXK86983.1"/>
    <property type="molecule type" value="Genomic_DNA"/>
</dbReference>
<organism evidence="2 3">
    <name type="scientific">Filimonas effusa</name>
    <dbReference type="NCBI Taxonomy" id="2508721"/>
    <lineage>
        <taxon>Bacteria</taxon>
        <taxon>Pseudomonadati</taxon>
        <taxon>Bacteroidota</taxon>
        <taxon>Chitinophagia</taxon>
        <taxon>Chitinophagales</taxon>
        <taxon>Chitinophagaceae</taxon>
        <taxon>Filimonas</taxon>
    </lineage>
</organism>
<dbReference type="Proteomes" id="UP000290545">
    <property type="component" value="Unassembled WGS sequence"/>
</dbReference>
<protein>
    <submittedName>
        <fullName evidence="2">Conjugative transposon protein TraN</fullName>
    </submittedName>
</protein>
<comment type="caution">
    <text evidence="2">The sequence shown here is derived from an EMBL/GenBank/DDBJ whole genome shotgun (WGS) entry which is preliminary data.</text>
</comment>